<evidence type="ECO:0000313" key="1">
    <source>
        <dbReference type="Proteomes" id="UP000046395"/>
    </source>
</evidence>
<keyword evidence="1" id="KW-1185">Reference proteome</keyword>
<reference evidence="2" key="1">
    <citation type="submission" date="2019-12" db="UniProtKB">
        <authorList>
            <consortium name="WormBaseParasite"/>
        </authorList>
    </citation>
    <scope>IDENTIFICATION</scope>
</reference>
<dbReference type="WBParaSite" id="TMUE_0000000486.1">
    <property type="protein sequence ID" value="TMUE_0000000486.1"/>
    <property type="gene ID" value="WBGene00296426"/>
</dbReference>
<dbReference type="Proteomes" id="UP000046395">
    <property type="component" value="Unassembled WGS sequence"/>
</dbReference>
<protein>
    <submittedName>
        <fullName evidence="2">Uncharacterized protein</fullName>
    </submittedName>
</protein>
<sequence>MVLRDKKDRDDVCWRCCGKQCRTEVSVKTGTCFQGYDQPVRIMLLFMRAWSDKLTCLAYCKATFDMSAKVTVKLNAAMRHVAEEWVLKVVLKC</sequence>
<name>A0A5S6PZU9_TRIMR</name>
<dbReference type="AlphaFoldDB" id="A0A5S6PZU9"/>
<evidence type="ECO:0000313" key="2">
    <source>
        <dbReference type="WBParaSite" id="TMUE_0000000486.1"/>
    </source>
</evidence>
<proteinExistence type="predicted"/>
<accession>A0A5S6PZU9</accession>
<organism evidence="1 2">
    <name type="scientific">Trichuris muris</name>
    <name type="common">Mouse whipworm</name>
    <dbReference type="NCBI Taxonomy" id="70415"/>
    <lineage>
        <taxon>Eukaryota</taxon>
        <taxon>Metazoa</taxon>
        <taxon>Ecdysozoa</taxon>
        <taxon>Nematoda</taxon>
        <taxon>Enoplea</taxon>
        <taxon>Dorylaimia</taxon>
        <taxon>Trichinellida</taxon>
        <taxon>Trichuridae</taxon>
        <taxon>Trichuris</taxon>
    </lineage>
</organism>